<evidence type="ECO:0000313" key="6">
    <source>
        <dbReference type="EMBL" id="CEL24994.1"/>
    </source>
</evidence>
<dbReference type="PANTHER" id="PTHR43852">
    <property type="entry name" value="NUCLEOTIDYLTRANSFERASE"/>
    <property type="match status" value="1"/>
</dbReference>
<dbReference type="EMBL" id="LN734822">
    <property type="protein sequence ID" value="CEL24994.1"/>
    <property type="molecule type" value="Genomic_DNA"/>
</dbReference>
<organism evidence="5 7">
    <name type="scientific">Methanobacterium formicicum</name>
    <dbReference type="NCBI Taxonomy" id="2162"/>
    <lineage>
        <taxon>Archaea</taxon>
        <taxon>Methanobacteriati</taxon>
        <taxon>Methanobacteriota</taxon>
        <taxon>Methanomada group</taxon>
        <taxon>Methanobacteria</taxon>
        <taxon>Methanobacteriales</taxon>
        <taxon>Methanobacteriaceae</taxon>
        <taxon>Methanobacterium</taxon>
    </lineage>
</organism>
<dbReference type="EMBL" id="CP006933">
    <property type="protein sequence ID" value="AIS31801.1"/>
    <property type="molecule type" value="Genomic_DNA"/>
</dbReference>
<dbReference type="PATRIC" id="fig|2162.10.peg.1420"/>
<reference evidence="6" key="2">
    <citation type="submission" date="2014-09" db="EMBL/GenBank/DDBJ databases">
        <authorList>
            <person name="Bishop-Lilly K.A."/>
            <person name="Broomall S.M."/>
            <person name="Chain P.S."/>
            <person name="Chertkov O."/>
            <person name="Coyne S.R."/>
            <person name="Daligault H.E."/>
            <person name="Davenport K.W."/>
            <person name="Erkkila T."/>
            <person name="Frey K.G."/>
            <person name="Gibbons H.S."/>
            <person name="Gu W."/>
            <person name="Jaissle J."/>
            <person name="Johnson S.L."/>
            <person name="Koroleva G.I."/>
            <person name="Ladner J.T."/>
            <person name="Lo C.-C."/>
            <person name="Minogue T.D."/>
            <person name="Munk C."/>
            <person name="Palacios G.F."/>
            <person name="Redden C.L."/>
            <person name="Rosenzweig C.N."/>
            <person name="Scholz M.B."/>
            <person name="Teshima H."/>
            <person name="Xu Y."/>
        </authorList>
    </citation>
    <scope>NUCLEOTIDE SEQUENCE</scope>
    <source>
        <strain evidence="6">Mb9</strain>
    </source>
</reference>
<feature type="domain" description="Polymerase beta nucleotidyltransferase" evidence="4">
    <location>
        <begin position="2"/>
        <end position="92"/>
    </location>
</feature>
<dbReference type="InterPro" id="IPR043519">
    <property type="entry name" value="NT_sf"/>
</dbReference>
<dbReference type="EC" id="2.7.7.108" evidence="1"/>
<name>A0A089ZAH0_METFO</name>
<dbReference type="Gene3D" id="3.30.460.10">
    <property type="entry name" value="Beta Polymerase, domain 2"/>
    <property type="match status" value="1"/>
</dbReference>
<evidence type="ECO:0000256" key="2">
    <source>
        <dbReference type="ARBA" id="ARBA00047518"/>
    </source>
</evidence>
<comment type="catalytic activity">
    <reaction evidence="2">
        <text>O-(5'-adenylyl)-L-tyrosyl-[protein] + ATP = O-[5'-(adenylyl-(5'-&gt;3')-adenylyl)]-L-tyrosyl-[protein] + diphosphate</text>
        <dbReference type="Rhea" id="RHEA:66528"/>
        <dbReference type="Rhea" id="RHEA-COMP:13846"/>
        <dbReference type="Rhea" id="RHEA-COMP:17046"/>
        <dbReference type="ChEBI" id="CHEBI:30616"/>
        <dbReference type="ChEBI" id="CHEBI:33019"/>
        <dbReference type="ChEBI" id="CHEBI:83624"/>
        <dbReference type="ChEBI" id="CHEBI:167160"/>
    </reaction>
</comment>
<evidence type="ECO:0000256" key="1">
    <source>
        <dbReference type="ARBA" id="ARBA00034531"/>
    </source>
</evidence>
<evidence type="ECO:0000256" key="3">
    <source>
        <dbReference type="ARBA" id="ARBA00048696"/>
    </source>
</evidence>
<dbReference type="AlphaFoldDB" id="A0A089ZAH0"/>
<sequence length="125" mass="14945">MESITSILNQEKIIFAYLHGSFLKENFRDIDLAIYLEKKLDKKEALHLEFEIESELENAIHFPVDVRILNHSPLSFRYNVFKEGTLLFSKDELTRSDFISLTMVMYHDFNFYRKRYMKEALGLEI</sequence>
<dbReference type="Proteomes" id="UP000029661">
    <property type="component" value="Chromosome"/>
</dbReference>
<keyword evidence="5" id="KW-0808">Transferase</keyword>
<proteinExistence type="predicted"/>
<dbReference type="SUPFAM" id="SSF81301">
    <property type="entry name" value="Nucleotidyltransferase"/>
    <property type="match status" value="1"/>
</dbReference>
<dbReference type="NCBIfam" id="NF047752">
    <property type="entry name" value="MntA_antitoxin"/>
    <property type="match status" value="1"/>
</dbReference>
<dbReference type="KEGG" id="mfc:BRM9_0985"/>
<accession>A0A089ZAH0</accession>
<evidence type="ECO:0000259" key="4">
    <source>
        <dbReference type="Pfam" id="PF18765"/>
    </source>
</evidence>
<dbReference type="InterPro" id="IPR041633">
    <property type="entry name" value="Polbeta"/>
</dbReference>
<dbReference type="PANTHER" id="PTHR43852:SF3">
    <property type="entry name" value="NUCLEOTIDYLTRANSFERASE"/>
    <property type="match status" value="1"/>
</dbReference>
<dbReference type="GO" id="GO:0070733">
    <property type="term" value="F:AMPylase activity"/>
    <property type="evidence" value="ECO:0007669"/>
    <property type="project" value="UniProtKB-EC"/>
</dbReference>
<protein>
    <recommendedName>
        <fullName evidence="1">protein adenylyltransferase</fullName>
        <ecNumber evidence="1">2.7.7.108</ecNumber>
    </recommendedName>
</protein>
<dbReference type="Proteomes" id="UP000062768">
    <property type="component" value="Chromosome I"/>
</dbReference>
<comment type="catalytic activity">
    <reaction evidence="3">
        <text>L-tyrosyl-[protein] + ATP = O-(5'-adenylyl)-L-tyrosyl-[protein] + diphosphate</text>
        <dbReference type="Rhea" id="RHEA:54288"/>
        <dbReference type="Rhea" id="RHEA-COMP:10136"/>
        <dbReference type="Rhea" id="RHEA-COMP:13846"/>
        <dbReference type="ChEBI" id="CHEBI:30616"/>
        <dbReference type="ChEBI" id="CHEBI:33019"/>
        <dbReference type="ChEBI" id="CHEBI:46858"/>
        <dbReference type="ChEBI" id="CHEBI:83624"/>
        <dbReference type="EC" id="2.7.7.108"/>
    </reaction>
</comment>
<keyword evidence="8" id="KW-1185">Reference proteome</keyword>
<evidence type="ECO:0000313" key="8">
    <source>
        <dbReference type="Proteomes" id="UP000062768"/>
    </source>
</evidence>
<gene>
    <name evidence="5" type="ORF">BRM9_0985</name>
    <name evidence="6" type="ORF">MB9_1357</name>
</gene>
<dbReference type="InterPro" id="IPR052930">
    <property type="entry name" value="TA_antitoxin_MntA"/>
</dbReference>
<dbReference type="CDD" id="cd05403">
    <property type="entry name" value="NT_KNTase_like"/>
    <property type="match status" value="1"/>
</dbReference>
<evidence type="ECO:0000313" key="5">
    <source>
        <dbReference type="EMBL" id="AIS31801.1"/>
    </source>
</evidence>
<dbReference type="Pfam" id="PF18765">
    <property type="entry name" value="Polbeta"/>
    <property type="match status" value="1"/>
</dbReference>
<reference evidence="5" key="1">
    <citation type="submission" date="2013-12" db="EMBL/GenBank/DDBJ databases">
        <title>The complete genome sequence of Methanobacterium sp. BRM9.</title>
        <authorList>
            <consortium name="Pastoral Greenhouse Gas Research Consortium"/>
            <person name="Kelly W.J."/>
            <person name="Leahy S.C."/>
            <person name="Perry R."/>
            <person name="Li D."/>
            <person name="Altermann E."/>
            <person name="Lambie S.C."/>
            <person name="Attwood G.T."/>
        </authorList>
    </citation>
    <scope>NUCLEOTIDE SEQUENCE [LARGE SCALE GENOMIC DNA]</scope>
    <source>
        <strain evidence="5">BRM9</strain>
    </source>
</reference>
<dbReference type="STRING" id="2162.BRM9_0985"/>
<evidence type="ECO:0000313" key="7">
    <source>
        <dbReference type="Proteomes" id="UP000029661"/>
    </source>
</evidence>